<dbReference type="Proteomes" id="UP001295684">
    <property type="component" value="Unassembled WGS sequence"/>
</dbReference>
<evidence type="ECO:0000313" key="1">
    <source>
        <dbReference type="EMBL" id="CAI2380459.1"/>
    </source>
</evidence>
<dbReference type="AlphaFoldDB" id="A0AAD1XWZ7"/>
<gene>
    <name evidence="1" type="ORF">ECRASSUSDP1_LOCUS21894</name>
</gene>
<name>A0AAD1XWZ7_EUPCR</name>
<keyword evidence="2" id="KW-1185">Reference proteome</keyword>
<sequence length="53" mass="5926">MSSSLICSDIYLSNNQIRFKLPQVLLESLGHHKSIIGPDLRQNPCDKTRSGIT</sequence>
<organism evidence="1 2">
    <name type="scientific">Euplotes crassus</name>
    <dbReference type="NCBI Taxonomy" id="5936"/>
    <lineage>
        <taxon>Eukaryota</taxon>
        <taxon>Sar</taxon>
        <taxon>Alveolata</taxon>
        <taxon>Ciliophora</taxon>
        <taxon>Intramacronucleata</taxon>
        <taxon>Spirotrichea</taxon>
        <taxon>Hypotrichia</taxon>
        <taxon>Euplotida</taxon>
        <taxon>Euplotidae</taxon>
        <taxon>Moneuplotes</taxon>
    </lineage>
</organism>
<comment type="caution">
    <text evidence="1">The sequence shown here is derived from an EMBL/GenBank/DDBJ whole genome shotgun (WGS) entry which is preliminary data.</text>
</comment>
<proteinExistence type="predicted"/>
<evidence type="ECO:0000313" key="2">
    <source>
        <dbReference type="Proteomes" id="UP001295684"/>
    </source>
</evidence>
<accession>A0AAD1XWZ7</accession>
<protein>
    <submittedName>
        <fullName evidence="1">Uncharacterized protein</fullName>
    </submittedName>
</protein>
<dbReference type="EMBL" id="CAMPGE010022420">
    <property type="protein sequence ID" value="CAI2380459.1"/>
    <property type="molecule type" value="Genomic_DNA"/>
</dbReference>
<reference evidence="1" key="1">
    <citation type="submission" date="2023-07" db="EMBL/GenBank/DDBJ databases">
        <authorList>
            <consortium name="AG Swart"/>
            <person name="Singh M."/>
            <person name="Singh A."/>
            <person name="Seah K."/>
            <person name="Emmerich C."/>
        </authorList>
    </citation>
    <scope>NUCLEOTIDE SEQUENCE</scope>
    <source>
        <strain evidence="1">DP1</strain>
    </source>
</reference>